<evidence type="ECO:0000313" key="3">
    <source>
        <dbReference type="Proteomes" id="UP000298663"/>
    </source>
</evidence>
<name>A0A4U5M221_STECR</name>
<dbReference type="EMBL" id="AZBU02000010">
    <property type="protein sequence ID" value="TKR62758.1"/>
    <property type="molecule type" value="Genomic_DNA"/>
</dbReference>
<evidence type="ECO:0000313" key="2">
    <source>
        <dbReference type="EMBL" id="TKR62758.1"/>
    </source>
</evidence>
<keyword evidence="1" id="KW-0812">Transmembrane</keyword>
<keyword evidence="1" id="KW-0472">Membrane</keyword>
<evidence type="ECO:0000256" key="1">
    <source>
        <dbReference type="SAM" id="Phobius"/>
    </source>
</evidence>
<keyword evidence="1" id="KW-1133">Transmembrane helix</keyword>
<accession>A0A4U5M221</accession>
<dbReference type="SUPFAM" id="SSF81321">
    <property type="entry name" value="Family A G protein-coupled receptor-like"/>
    <property type="match status" value="1"/>
</dbReference>
<feature type="transmembrane region" description="Helical" evidence="1">
    <location>
        <begin position="152"/>
        <end position="176"/>
    </location>
</feature>
<gene>
    <name evidence="2" type="ORF">L596_026676</name>
</gene>
<reference evidence="2 3" key="1">
    <citation type="journal article" date="2015" name="Genome Biol.">
        <title>Comparative genomics of Steinernema reveals deeply conserved gene regulatory networks.</title>
        <authorList>
            <person name="Dillman A.R."/>
            <person name="Macchietto M."/>
            <person name="Porter C.F."/>
            <person name="Rogers A."/>
            <person name="Williams B."/>
            <person name="Antoshechkin I."/>
            <person name="Lee M.M."/>
            <person name="Goodwin Z."/>
            <person name="Lu X."/>
            <person name="Lewis E.E."/>
            <person name="Goodrich-Blair H."/>
            <person name="Stock S.P."/>
            <person name="Adams B.J."/>
            <person name="Sternberg P.W."/>
            <person name="Mortazavi A."/>
        </authorList>
    </citation>
    <scope>NUCLEOTIDE SEQUENCE [LARGE SCALE GENOMIC DNA]</scope>
    <source>
        <strain evidence="2 3">ALL</strain>
    </source>
</reference>
<comment type="caution">
    <text evidence="2">The sequence shown here is derived from an EMBL/GenBank/DDBJ whole genome shotgun (WGS) entry which is preliminary data.</text>
</comment>
<protein>
    <recommendedName>
        <fullName evidence="4">G protein-coupled receptor</fullName>
    </recommendedName>
</protein>
<evidence type="ECO:0008006" key="4">
    <source>
        <dbReference type="Google" id="ProtNLM"/>
    </source>
</evidence>
<organism evidence="2 3">
    <name type="scientific">Steinernema carpocapsae</name>
    <name type="common">Entomopathogenic nematode</name>
    <dbReference type="NCBI Taxonomy" id="34508"/>
    <lineage>
        <taxon>Eukaryota</taxon>
        <taxon>Metazoa</taxon>
        <taxon>Ecdysozoa</taxon>
        <taxon>Nematoda</taxon>
        <taxon>Chromadorea</taxon>
        <taxon>Rhabditida</taxon>
        <taxon>Tylenchina</taxon>
        <taxon>Panagrolaimomorpha</taxon>
        <taxon>Strongyloidoidea</taxon>
        <taxon>Steinernematidae</taxon>
        <taxon>Steinernema</taxon>
    </lineage>
</organism>
<sequence>MSYVLVGCTYAVLSVITLPLYFRILYIFWSTRKYRKFQSYFLMIQIGVAQCGMAPGHAFAGLAVALQCDFLSLASFFIKVVTGCRRAEALLSLALAYDRFVVMCEVLSALAWIYGFFYFTILCSPYADLTVIPSTYTSAYDNSSATLVLQEIGTYTTLAALAFTFVLYLIIVWTLIQHKLELTLVHISFNEKNILLQAVVRFLGDTSVTLLYHIVPQFVGQSDWMSIVTHIG</sequence>
<dbReference type="OrthoDB" id="10600994at2759"/>
<proteinExistence type="predicted"/>
<dbReference type="Proteomes" id="UP000298663">
    <property type="component" value="Unassembled WGS sequence"/>
</dbReference>
<feature type="transmembrane region" description="Helical" evidence="1">
    <location>
        <begin position="12"/>
        <end position="29"/>
    </location>
</feature>
<feature type="transmembrane region" description="Helical" evidence="1">
    <location>
        <begin position="100"/>
        <end position="121"/>
    </location>
</feature>
<keyword evidence="3" id="KW-1185">Reference proteome</keyword>
<reference evidence="2 3" key="2">
    <citation type="journal article" date="2019" name="G3 (Bethesda)">
        <title>Hybrid Assembly of the Genome of the Entomopathogenic Nematode Steinernema carpocapsae Identifies the X-Chromosome.</title>
        <authorList>
            <person name="Serra L."/>
            <person name="Macchietto M."/>
            <person name="Macias-Munoz A."/>
            <person name="McGill C.J."/>
            <person name="Rodriguez I.M."/>
            <person name="Rodriguez B."/>
            <person name="Murad R."/>
            <person name="Mortazavi A."/>
        </authorList>
    </citation>
    <scope>NUCLEOTIDE SEQUENCE [LARGE SCALE GENOMIC DNA]</scope>
    <source>
        <strain evidence="2 3">ALL</strain>
    </source>
</reference>
<dbReference type="AlphaFoldDB" id="A0A4U5M221"/>